<evidence type="ECO:0000256" key="2">
    <source>
        <dbReference type="ARBA" id="ARBA00011971"/>
    </source>
</evidence>
<dbReference type="GO" id="GO:0000287">
    <property type="term" value="F:magnesium ion binding"/>
    <property type="evidence" value="ECO:0007669"/>
    <property type="project" value="UniProtKB-UniRule"/>
</dbReference>
<dbReference type="Proteomes" id="UP000437748">
    <property type="component" value="Unassembled WGS sequence"/>
</dbReference>
<evidence type="ECO:0000256" key="6">
    <source>
        <dbReference type="HAMAP-Rule" id="MF_01208"/>
    </source>
</evidence>
<dbReference type="OrthoDB" id="9803963at2"/>
<dbReference type="HAMAP" id="MF_01208">
    <property type="entry name" value="PyrE"/>
    <property type="match status" value="1"/>
</dbReference>
<evidence type="ECO:0000313" key="9">
    <source>
        <dbReference type="Proteomes" id="UP000437748"/>
    </source>
</evidence>
<sequence>MILDSETHEIVRGFFETKVLQISTNPMFKLTSGKESPVYLDHRKIFSNVSLRKKIITKWAEFLKTEFPFMFDSGNVVFAGTATAGIAPAYALAEYFNAGFVYVRSKPKQHGLTSVIEGTLPSNSNIFVIDDMITTGGSVIQAVDYIKMEPIKSVVASSISTHNLKKSSDFFNSKHIVYKSLFKTTDLFDIAYAKDFINGREMKLIMEWLTQLDE</sequence>
<keyword evidence="5 6" id="KW-0665">Pyrimidine biosynthesis</keyword>
<keyword evidence="9" id="KW-1185">Reference proteome</keyword>
<comment type="caution">
    <text evidence="6">Lacks conserved residue(s) required for the propagation of feature annotation.</text>
</comment>
<comment type="function">
    <text evidence="6">Catalyzes the transfer of a ribosyl phosphate group from 5-phosphoribose 1-diphosphate to orotate, leading to the formation of orotidine monophosphate (OMP).</text>
</comment>
<dbReference type="EMBL" id="WFLM01000001">
    <property type="protein sequence ID" value="KAB8040419.1"/>
    <property type="molecule type" value="Genomic_DNA"/>
</dbReference>
<feature type="binding site" description="in other chain" evidence="6">
    <location>
        <begin position="130"/>
        <end position="138"/>
    </location>
    <ligand>
        <name>5-phospho-alpha-D-ribose 1-diphosphate</name>
        <dbReference type="ChEBI" id="CHEBI:58017"/>
        <note>ligand shared between dimeric partners</note>
    </ligand>
</feature>
<comment type="similarity">
    <text evidence="6">Belongs to the purine/pyrimidine phosphoribosyltransferase family. PyrE subfamily.</text>
</comment>
<keyword evidence="6" id="KW-0460">Magnesium</keyword>
<feature type="binding site" evidence="6">
    <location>
        <position position="110"/>
    </location>
    <ligand>
        <name>5-phospho-alpha-D-ribose 1-diphosphate</name>
        <dbReference type="ChEBI" id="CHEBI:58017"/>
        <note>ligand shared between dimeric partners</note>
    </ligand>
</feature>
<protein>
    <recommendedName>
        <fullName evidence="2 6">Orotate phosphoribosyltransferase</fullName>
        <shortName evidence="6">OPRT</shortName>
        <shortName evidence="6">OPRTase</shortName>
        <ecNumber evidence="2 6">2.4.2.10</ecNumber>
    </recommendedName>
</protein>
<dbReference type="PANTHER" id="PTHR19278:SF9">
    <property type="entry name" value="URIDINE 5'-MONOPHOSPHATE SYNTHASE"/>
    <property type="match status" value="1"/>
</dbReference>
<reference evidence="8 9" key="1">
    <citation type="submission" date="2019-10" db="EMBL/GenBank/DDBJ databases">
        <title>New species of Slilvanegrellaceae.</title>
        <authorList>
            <person name="Pitt A."/>
            <person name="Hahn M.W."/>
        </authorList>
    </citation>
    <scope>NUCLEOTIDE SEQUENCE [LARGE SCALE GENOMIC DNA]</scope>
    <source>
        <strain evidence="8 9">SP-Ram-0.45-NSY-1</strain>
    </source>
</reference>
<dbReference type="Pfam" id="PF00156">
    <property type="entry name" value="Pribosyltran"/>
    <property type="match status" value="1"/>
</dbReference>
<name>A0A6N6VWP1_9BACT</name>
<comment type="pathway">
    <text evidence="1 6">Pyrimidine metabolism; UMP biosynthesis via de novo pathway; UMP from orotate: step 1/2.</text>
</comment>
<comment type="subunit">
    <text evidence="6">Homodimer.</text>
</comment>
<dbReference type="EC" id="2.4.2.10" evidence="2 6"/>
<accession>A0A6N6VWP1</accession>
<organism evidence="8 9">
    <name type="scientific">Silvanigrella paludirubra</name>
    <dbReference type="NCBI Taxonomy" id="2499159"/>
    <lineage>
        <taxon>Bacteria</taxon>
        <taxon>Pseudomonadati</taxon>
        <taxon>Bdellovibrionota</taxon>
        <taxon>Oligoflexia</taxon>
        <taxon>Silvanigrellales</taxon>
        <taxon>Silvanigrellaceae</taxon>
        <taxon>Silvanigrella</taxon>
    </lineage>
</organism>
<comment type="caution">
    <text evidence="8">The sequence shown here is derived from an EMBL/GenBank/DDBJ whole genome shotgun (WGS) entry which is preliminary data.</text>
</comment>
<proteinExistence type="inferred from homology"/>
<dbReference type="GO" id="GO:0019856">
    <property type="term" value="P:pyrimidine nucleobase biosynthetic process"/>
    <property type="evidence" value="ECO:0007669"/>
    <property type="project" value="TreeGrafter"/>
</dbReference>
<dbReference type="Gene3D" id="3.40.50.2020">
    <property type="match status" value="1"/>
</dbReference>
<evidence type="ECO:0000256" key="3">
    <source>
        <dbReference type="ARBA" id="ARBA00022676"/>
    </source>
</evidence>
<dbReference type="RefSeq" id="WP_153417934.1">
    <property type="nucleotide sequence ID" value="NZ_WFLM01000001.1"/>
</dbReference>
<dbReference type="InterPro" id="IPR029057">
    <property type="entry name" value="PRTase-like"/>
</dbReference>
<feature type="binding site" evidence="6">
    <location>
        <position position="104"/>
    </location>
    <ligand>
        <name>5-phospho-alpha-D-ribose 1-diphosphate</name>
        <dbReference type="ChEBI" id="CHEBI:58017"/>
        <note>ligand shared between dimeric partners</note>
    </ligand>
</feature>
<dbReference type="AlphaFoldDB" id="A0A6N6VWP1"/>
<keyword evidence="3 6" id="KW-0328">Glycosyltransferase</keyword>
<feature type="domain" description="Phosphoribosyltransferase" evidence="7">
    <location>
        <begin position="52"/>
        <end position="154"/>
    </location>
</feature>
<dbReference type="InterPro" id="IPR000836">
    <property type="entry name" value="PRTase_dom"/>
</dbReference>
<evidence type="ECO:0000256" key="4">
    <source>
        <dbReference type="ARBA" id="ARBA00022679"/>
    </source>
</evidence>
<dbReference type="SUPFAM" id="SSF53271">
    <property type="entry name" value="PRTase-like"/>
    <property type="match status" value="1"/>
</dbReference>
<evidence type="ECO:0000259" key="7">
    <source>
        <dbReference type="Pfam" id="PF00156"/>
    </source>
</evidence>
<keyword evidence="4 6" id="KW-0808">Transferase</keyword>
<dbReference type="UniPathway" id="UPA00070">
    <property type="reaction ID" value="UER00119"/>
</dbReference>
<comment type="cofactor">
    <cofactor evidence="6">
        <name>Mg(2+)</name>
        <dbReference type="ChEBI" id="CHEBI:18420"/>
    </cofactor>
</comment>
<feature type="binding site" evidence="6">
    <location>
        <position position="134"/>
    </location>
    <ligand>
        <name>orotate</name>
        <dbReference type="ChEBI" id="CHEBI:30839"/>
    </ligand>
</feature>
<dbReference type="InterPro" id="IPR023031">
    <property type="entry name" value="OPRT"/>
</dbReference>
<dbReference type="GO" id="GO:0044205">
    <property type="term" value="P:'de novo' UMP biosynthetic process"/>
    <property type="evidence" value="ECO:0007669"/>
    <property type="project" value="UniProtKB-UniRule"/>
</dbReference>
<dbReference type="GO" id="GO:0004588">
    <property type="term" value="F:orotate phosphoribosyltransferase activity"/>
    <property type="evidence" value="ECO:0007669"/>
    <property type="project" value="UniProtKB-UniRule"/>
</dbReference>
<evidence type="ECO:0000256" key="1">
    <source>
        <dbReference type="ARBA" id="ARBA00004889"/>
    </source>
</evidence>
<feature type="binding site" evidence="6">
    <location>
        <position position="108"/>
    </location>
    <ligand>
        <name>5-phospho-alpha-D-ribose 1-diphosphate</name>
        <dbReference type="ChEBI" id="CHEBI:58017"/>
        <note>ligand shared between dimeric partners</note>
    </ligand>
</feature>
<dbReference type="CDD" id="cd06223">
    <property type="entry name" value="PRTases_typeI"/>
    <property type="match status" value="1"/>
</dbReference>
<evidence type="ECO:0000256" key="5">
    <source>
        <dbReference type="ARBA" id="ARBA00022975"/>
    </source>
</evidence>
<dbReference type="PANTHER" id="PTHR19278">
    <property type="entry name" value="OROTATE PHOSPHORIBOSYLTRANSFERASE"/>
    <property type="match status" value="1"/>
</dbReference>
<comment type="catalytic activity">
    <reaction evidence="6">
        <text>orotidine 5'-phosphate + diphosphate = orotate + 5-phospho-alpha-D-ribose 1-diphosphate</text>
        <dbReference type="Rhea" id="RHEA:10380"/>
        <dbReference type="ChEBI" id="CHEBI:30839"/>
        <dbReference type="ChEBI" id="CHEBI:33019"/>
        <dbReference type="ChEBI" id="CHEBI:57538"/>
        <dbReference type="ChEBI" id="CHEBI:58017"/>
        <dbReference type="EC" id="2.4.2.10"/>
    </reaction>
</comment>
<evidence type="ECO:0000313" key="8">
    <source>
        <dbReference type="EMBL" id="KAB8040419.1"/>
    </source>
</evidence>
<gene>
    <name evidence="6" type="primary">pyrE</name>
    <name evidence="8" type="ORF">GCL60_00455</name>
</gene>